<accession>A0A3A1QVE4</accession>
<dbReference type="PANTHER" id="PTHR48100">
    <property type="entry name" value="BROAD-SPECIFICITY PHOSPHATASE YOR283W-RELATED"/>
    <property type="match status" value="1"/>
</dbReference>
<organism evidence="1 2">
    <name type="scientific">Bacillus salacetis</name>
    <dbReference type="NCBI Taxonomy" id="2315464"/>
    <lineage>
        <taxon>Bacteria</taxon>
        <taxon>Bacillati</taxon>
        <taxon>Bacillota</taxon>
        <taxon>Bacilli</taxon>
        <taxon>Bacillales</taxon>
        <taxon>Bacillaceae</taxon>
        <taxon>Bacillus</taxon>
    </lineage>
</organism>
<dbReference type="Pfam" id="PF00300">
    <property type="entry name" value="His_Phos_1"/>
    <property type="match status" value="1"/>
</dbReference>
<dbReference type="OrthoDB" id="2185101at2"/>
<dbReference type="Proteomes" id="UP000265801">
    <property type="component" value="Unassembled WGS sequence"/>
</dbReference>
<dbReference type="EMBL" id="QXIR01000019">
    <property type="protein sequence ID" value="RIW32053.1"/>
    <property type="molecule type" value="Genomic_DNA"/>
</dbReference>
<protein>
    <submittedName>
        <fullName evidence="1">Histidine phosphatase family protein</fullName>
    </submittedName>
</protein>
<reference evidence="1 2" key="1">
    <citation type="submission" date="2018-09" db="EMBL/GenBank/DDBJ databases">
        <title>Bacillus saliacetes sp. nov., isolated from Thai shrimp paste (Ka-pi).</title>
        <authorList>
            <person name="Daroonpunt R."/>
            <person name="Tanasupawat S."/>
            <person name="Yiamsombut S."/>
        </authorList>
    </citation>
    <scope>NUCLEOTIDE SEQUENCE [LARGE SCALE GENOMIC DNA]</scope>
    <source>
        <strain evidence="1 2">SKP7-4</strain>
    </source>
</reference>
<dbReference type="GO" id="GO:0005737">
    <property type="term" value="C:cytoplasm"/>
    <property type="evidence" value="ECO:0007669"/>
    <property type="project" value="TreeGrafter"/>
</dbReference>
<dbReference type="InterPro" id="IPR029033">
    <property type="entry name" value="His_PPase_superfam"/>
</dbReference>
<dbReference type="GO" id="GO:0016791">
    <property type="term" value="F:phosphatase activity"/>
    <property type="evidence" value="ECO:0007669"/>
    <property type="project" value="TreeGrafter"/>
</dbReference>
<proteinExistence type="predicted"/>
<dbReference type="Gene3D" id="3.40.50.1240">
    <property type="entry name" value="Phosphoglycerate mutase-like"/>
    <property type="match status" value="1"/>
</dbReference>
<evidence type="ECO:0000313" key="1">
    <source>
        <dbReference type="EMBL" id="RIW32053.1"/>
    </source>
</evidence>
<dbReference type="CDD" id="cd07040">
    <property type="entry name" value="HP"/>
    <property type="match status" value="1"/>
</dbReference>
<keyword evidence="2" id="KW-1185">Reference proteome</keyword>
<dbReference type="RefSeq" id="WP_119547802.1">
    <property type="nucleotide sequence ID" value="NZ_QXIR01000019.1"/>
</dbReference>
<dbReference type="PANTHER" id="PTHR48100:SF59">
    <property type="entry name" value="ADENOSYLCOBALAMIN_ALPHA-RIBAZOLE PHOSPHATASE"/>
    <property type="match status" value="1"/>
</dbReference>
<dbReference type="InterPro" id="IPR050275">
    <property type="entry name" value="PGM_Phosphatase"/>
</dbReference>
<dbReference type="InterPro" id="IPR013078">
    <property type="entry name" value="His_Pase_superF_clade-1"/>
</dbReference>
<sequence length="191" mass="21898">MSTYVYMVRHGDSPKDGNERTRGLTEKGIRDAQVVTDLLKDAEIDEVISSPYLRSILTVEETARHIGKDVVIQENLKERVFSSEGQRVPDQDLMPLLEKSFKNFDYGLNGGESNADCQKRAVTVLVNLLKSYKNRNIVIGSHGAVMTLMMGYFDPAFDLNFLHSTTKPDIYRMKFRDMELLEVTRVWKMKE</sequence>
<comment type="caution">
    <text evidence="1">The sequence shown here is derived from an EMBL/GenBank/DDBJ whole genome shotgun (WGS) entry which is preliminary data.</text>
</comment>
<dbReference type="SUPFAM" id="SSF53254">
    <property type="entry name" value="Phosphoglycerate mutase-like"/>
    <property type="match status" value="1"/>
</dbReference>
<gene>
    <name evidence="1" type="ORF">D3H55_14370</name>
</gene>
<dbReference type="AlphaFoldDB" id="A0A3A1QVE4"/>
<name>A0A3A1QVE4_9BACI</name>
<evidence type="ECO:0000313" key="2">
    <source>
        <dbReference type="Proteomes" id="UP000265801"/>
    </source>
</evidence>